<organism evidence="2 3">
    <name type="scientific">Hibiscus sabdariffa</name>
    <name type="common">roselle</name>
    <dbReference type="NCBI Taxonomy" id="183260"/>
    <lineage>
        <taxon>Eukaryota</taxon>
        <taxon>Viridiplantae</taxon>
        <taxon>Streptophyta</taxon>
        <taxon>Embryophyta</taxon>
        <taxon>Tracheophyta</taxon>
        <taxon>Spermatophyta</taxon>
        <taxon>Magnoliopsida</taxon>
        <taxon>eudicotyledons</taxon>
        <taxon>Gunneridae</taxon>
        <taxon>Pentapetalae</taxon>
        <taxon>rosids</taxon>
        <taxon>malvids</taxon>
        <taxon>Malvales</taxon>
        <taxon>Malvaceae</taxon>
        <taxon>Malvoideae</taxon>
        <taxon>Hibiscus</taxon>
    </lineage>
</organism>
<reference evidence="2 3" key="1">
    <citation type="journal article" date="2024" name="G3 (Bethesda)">
        <title>Genome assembly of Hibiscus sabdariffa L. provides insights into metabolisms of medicinal natural products.</title>
        <authorList>
            <person name="Kim T."/>
        </authorList>
    </citation>
    <scope>NUCLEOTIDE SEQUENCE [LARGE SCALE GENOMIC DNA]</scope>
    <source>
        <strain evidence="2">TK-2024</strain>
        <tissue evidence="2">Old leaves</tissue>
    </source>
</reference>
<gene>
    <name evidence="2" type="ORF">V6N11_071408</name>
</gene>
<keyword evidence="3" id="KW-1185">Reference proteome</keyword>
<proteinExistence type="predicted"/>
<dbReference type="Proteomes" id="UP001396334">
    <property type="component" value="Unassembled WGS sequence"/>
</dbReference>
<dbReference type="EMBL" id="JBBPBN010000003">
    <property type="protein sequence ID" value="KAK9043057.1"/>
    <property type="molecule type" value="Genomic_DNA"/>
</dbReference>
<evidence type="ECO:0000313" key="2">
    <source>
        <dbReference type="EMBL" id="KAK9043057.1"/>
    </source>
</evidence>
<name>A0ABR2U0P6_9ROSI</name>
<evidence type="ECO:0000313" key="3">
    <source>
        <dbReference type="Proteomes" id="UP001396334"/>
    </source>
</evidence>
<accession>A0ABR2U0P6</accession>
<evidence type="ECO:0000256" key="1">
    <source>
        <dbReference type="SAM" id="MobiDB-lite"/>
    </source>
</evidence>
<feature type="region of interest" description="Disordered" evidence="1">
    <location>
        <begin position="99"/>
        <end position="130"/>
    </location>
</feature>
<sequence length="130" mass="14126">MVGNGGSWFGVLVDLENNVSGGTKLVRDNDVNRMNQGMECDKVTDSRVKVVDNSVKDLVFNVKERLNIATHDTVVNDPSSLMPSKHKAIRVVEGGSKRVMEDNNGHTTYGPIRKTSSKGTNCALPTDVLP</sequence>
<comment type="caution">
    <text evidence="2">The sequence shown here is derived from an EMBL/GenBank/DDBJ whole genome shotgun (WGS) entry which is preliminary data.</text>
</comment>
<protein>
    <submittedName>
        <fullName evidence="2">Uncharacterized protein</fullName>
    </submittedName>
</protein>